<sequence length="136" mass="16428">MTNVELIKQKLPQELWEKASKFNIPDYFLENHPDAVILVLNSRSLSKDEEKQNWFNLVPMMNEEQVNKLKEILIRERDKIAEIEEKYEKKKEEIKEKYQTKFDAVHYQKTMTSIQTKEDLIRDKEKEEAEDLLKNL</sequence>
<feature type="coiled-coil region" evidence="1">
    <location>
        <begin position="66"/>
        <end position="100"/>
    </location>
</feature>
<keyword evidence="1" id="KW-0175">Coiled coil</keyword>
<dbReference type="EMBL" id="MWDB01000005">
    <property type="protein sequence ID" value="OQB42160.1"/>
    <property type="molecule type" value="Genomic_DNA"/>
</dbReference>
<evidence type="ECO:0000256" key="1">
    <source>
        <dbReference type="SAM" id="Coils"/>
    </source>
</evidence>
<name>A0A1V5ZPD4_9BACT</name>
<protein>
    <submittedName>
        <fullName evidence="2">Uncharacterized protein</fullName>
    </submittedName>
</protein>
<reference evidence="2" key="1">
    <citation type="submission" date="2017-02" db="EMBL/GenBank/DDBJ databases">
        <title>Delving into the versatile metabolic prowess of the omnipresent phylum Bacteroidetes.</title>
        <authorList>
            <person name="Nobu M.K."/>
            <person name="Mei R."/>
            <person name="Narihiro T."/>
            <person name="Kuroda K."/>
            <person name="Liu W.-T."/>
        </authorList>
    </citation>
    <scope>NUCLEOTIDE SEQUENCE</scope>
    <source>
        <strain evidence="2">ADurb.Bin160</strain>
    </source>
</reference>
<comment type="caution">
    <text evidence="2">The sequence shown here is derived from an EMBL/GenBank/DDBJ whole genome shotgun (WGS) entry which is preliminary data.</text>
</comment>
<organism evidence="2">
    <name type="scientific">candidate division CPR1 bacterium ADurb.Bin160</name>
    <dbReference type="NCBI Taxonomy" id="1852826"/>
    <lineage>
        <taxon>Bacteria</taxon>
        <taxon>candidate division CPR1</taxon>
    </lineage>
</organism>
<dbReference type="AlphaFoldDB" id="A0A1V5ZPD4"/>
<gene>
    <name evidence="2" type="ORF">BWY04_00381</name>
</gene>
<evidence type="ECO:0000313" key="2">
    <source>
        <dbReference type="EMBL" id="OQB42160.1"/>
    </source>
</evidence>
<accession>A0A1V5ZPD4</accession>
<proteinExistence type="predicted"/>
<dbReference type="Proteomes" id="UP000485621">
    <property type="component" value="Unassembled WGS sequence"/>
</dbReference>